<evidence type="ECO:0000259" key="2">
    <source>
        <dbReference type="Pfam" id="PF14040"/>
    </source>
</evidence>
<dbReference type="eggNOG" id="ENOG5034C45">
    <property type="taxonomic scope" value="Bacteria"/>
</dbReference>
<dbReference type="RefSeq" id="WP_143094176.1">
    <property type="nucleotide sequence ID" value="NZ_BBPN01000005.1"/>
</dbReference>
<name>A0A1H7I0C5_STRJI</name>
<keyword evidence="1" id="KW-0732">Signal</keyword>
<dbReference type="STRING" id="235985.SAMN05414137_102439"/>
<proteinExistence type="predicted"/>
<dbReference type="EMBL" id="FOAZ01000002">
    <property type="protein sequence ID" value="SEK55838.1"/>
    <property type="molecule type" value="Genomic_DNA"/>
</dbReference>
<dbReference type="OrthoDB" id="3658262at2"/>
<feature type="signal peptide" evidence="1">
    <location>
        <begin position="1"/>
        <end position="29"/>
    </location>
</feature>
<organism evidence="3 4">
    <name type="scientific">Streptacidiphilus jiangxiensis</name>
    <dbReference type="NCBI Taxonomy" id="235985"/>
    <lineage>
        <taxon>Bacteria</taxon>
        <taxon>Bacillati</taxon>
        <taxon>Actinomycetota</taxon>
        <taxon>Actinomycetes</taxon>
        <taxon>Kitasatosporales</taxon>
        <taxon>Streptomycetaceae</taxon>
        <taxon>Streptacidiphilus</taxon>
    </lineage>
</organism>
<evidence type="ECO:0000313" key="3">
    <source>
        <dbReference type="EMBL" id="SEK55838.1"/>
    </source>
</evidence>
<feature type="chain" id="PRO_5010227522" evidence="1">
    <location>
        <begin position="30"/>
        <end position="367"/>
    </location>
</feature>
<reference evidence="4" key="1">
    <citation type="submission" date="2016-10" db="EMBL/GenBank/DDBJ databases">
        <authorList>
            <person name="Varghese N."/>
        </authorList>
    </citation>
    <scope>NUCLEOTIDE SEQUENCE [LARGE SCALE GENOMIC DNA]</scope>
    <source>
        <strain evidence="4">DSM 45096 / BCRC 16803 / CGMCC 4.1857 / CIP 109030 / JCM 12277 / KCTC 19219 / NBRC 100920 / 33214</strain>
    </source>
</reference>
<gene>
    <name evidence="3" type="ORF">SAMN05414137_102439</name>
</gene>
<protein>
    <submittedName>
        <fullName evidence="3">Deoxyribonuclease NucA/NucB</fullName>
    </submittedName>
</protein>
<dbReference type="InterPro" id="IPR029476">
    <property type="entry name" value="DNase_NucA_NucB"/>
</dbReference>
<evidence type="ECO:0000313" key="4">
    <source>
        <dbReference type="Proteomes" id="UP000183015"/>
    </source>
</evidence>
<evidence type="ECO:0000256" key="1">
    <source>
        <dbReference type="SAM" id="SignalP"/>
    </source>
</evidence>
<dbReference type="AlphaFoldDB" id="A0A1H7I0C5"/>
<dbReference type="Proteomes" id="UP000183015">
    <property type="component" value="Unassembled WGS sequence"/>
</dbReference>
<sequence>MQIRKLVVSAAAVLSLAATALTTTASANAAPEPTITYPPASVLVQPAPVDVTAVLNAAPRNAKTVYVATWGTPHTETPNESAYCHTTPVSGRWMESRFEACLNLSGVATAYNANTKAVIGQLFYTVHWDAQASNGSKSWAYAVHYTRTRAWGAGLEAEIQGAGICNAGCNLSGRGLGTQPLGATGKASAEWTVNARVPARGRVNTTAEAKWRFVAPGVIPSNTVGIPTPTVRCDNAALANMPRYGCVLPNIIPVLTVPYSRYPQYAQHIADAQKAGLPSTLSRLFNGTLINKNRNTSCPSSLPRPAGDECDEYPFASTYQGGFMSGGKFSRRMINGKQNRLGGQDLQALYNGARLLDADKFQVQVTR</sequence>
<accession>A0A1H7I0C5</accession>
<dbReference type="Pfam" id="PF14040">
    <property type="entry name" value="DNase_NucA_NucB"/>
    <property type="match status" value="1"/>
</dbReference>
<feature type="domain" description="Deoxyribonuclease NucA/NucB" evidence="2">
    <location>
        <begin position="298"/>
        <end position="363"/>
    </location>
</feature>
<keyword evidence="4" id="KW-1185">Reference proteome</keyword>